<reference evidence="2 3" key="1">
    <citation type="submission" date="2021-06" db="EMBL/GenBank/DDBJ databases">
        <authorList>
            <person name="Kallberg Y."/>
            <person name="Tangrot J."/>
            <person name="Rosling A."/>
        </authorList>
    </citation>
    <scope>NUCLEOTIDE SEQUENCE [LARGE SCALE GENOMIC DNA]</scope>
    <source>
        <strain evidence="2 3">120-4 pot B 10/14</strain>
    </source>
</reference>
<organism evidence="2 3">
    <name type="scientific">Gigaspora margarita</name>
    <dbReference type="NCBI Taxonomy" id="4874"/>
    <lineage>
        <taxon>Eukaryota</taxon>
        <taxon>Fungi</taxon>
        <taxon>Fungi incertae sedis</taxon>
        <taxon>Mucoromycota</taxon>
        <taxon>Glomeromycotina</taxon>
        <taxon>Glomeromycetes</taxon>
        <taxon>Diversisporales</taxon>
        <taxon>Gigasporaceae</taxon>
        <taxon>Gigaspora</taxon>
    </lineage>
</organism>
<sequence>YIEVLDKKADEWRNYAISHACCNAIGRPTALLQKFPNKSERHFIDAQSSKEVVLKILDIGLEEIKKQNSRSHLEGPLDKYAVRSLTKSDKRKLETFLLHATISAGILLQWVQNKELETNMEIKLKSDSVCPTLAFNSWTNVINQNIMEVVEKIKLMFTEINQMDNTSSNELHNSDDESEDTTLSNNEEQISRKNLNKKSEELEDEINDESIDLNYNMDMDIDDYLYTQTHSAMDMEA</sequence>
<dbReference type="Proteomes" id="UP000789901">
    <property type="component" value="Unassembled WGS sequence"/>
</dbReference>
<evidence type="ECO:0000313" key="2">
    <source>
        <dbReference type="EMBL" id="CAG8815853.1"/>
    </source>
</evidence>
<keyword evidence="3" id="KW-1185">Reference proteome</keyword>
<name>A0ABN7W684_GIGMA</name>
<feature type="non-terminal residue" evidence="2">
    <location>
        <position position="1"/>
    </location>
</feature>
<dbReference type="EMBL" id="CAJVQB010030652">
    <property type="protein sequence ID" value="CAG8815853.1"/>
    <property type="molecule type" value="Genomic_DNA"/>
</dbReference>
<feature type="non-terminal residue" evidence="2">
    <location>
        <position position="237"/>
    </location>
</feature>
<evidence type="ECO:0000313" key="3">
    <source>
        <dbReference type="Proteomes" id="UP000789901"/>
    </source>
</evidence>
<gene>
    <name evidence="2" type="ORF">GMARGA_LOCUS26390</name>
</gene>
<accession>A0ABN7W684</accession>
<feature type="region of interest" description="Disordered" evidence="1">
    <location>
        <begin position="166"/>
        <end position="203"/>
    </location>
</feature>
<proteinExistence type="predicted"/>
<evidence type="ECO:0000256" key="1">
    <source>
        <dbReference type="SAM" id="MobiDB-lite"/>
    </source>
</evidence>
<comment type="caution">
    <text evidence="2">The sequence shown here is derived from an EMBL/GenBank/DDBJ whole genome shotgun (WGS) entry which is preliminary data.</text>
</comment>
<protein>
    <submittedName>
        <fullName evidence="2">31033_t:CDS:1</fullName>
    </submittedName>
</protein>